<comment type="caution">
    <text evidence="1">The sequence shown here is derived from an EMBL/GenBank/DDBJ whole genome shotgun (WGS) entry which is preliminary data.</text>
</comment>
<gene>
    <name evidence="1" type="ORF">BGZ70_001421</name>
</gene>
<name>A0A9P6IVZ4_MORAP</name>
<evidence type="ECO:0000313" key="2">
    <source>
        <dbReference type="Proteomes" id="UP000738359"/>
    </source>
</evidence>
<dbReference type="AlphaFoldDB" id="A0A9P6IVZ4"/>
<dbReference type="EMBL" id="JAAAHY010001314">
    <property type="protein sequence ID" value="KAF9950321.1"/>
    <property type="molecule type" value="Genomic_DNA"/>
</dbReference>
<reference evidence="1" key="1">
    <citation type="journal article" date="2020" name="Fungal Divers.">
        <title>Resolving the Mortierellaceae phylogeny through synthesis of multi-gene phylogenetics and phylogenomics.</title>
        <authorList>
            <person name="Vandepol N."/>
            <person name="Liber J."/>
            <person name="Desiro A."/>
            <person name="Na H."/>
            <person name="Kennedy M."/>
            <person name="Barry K."/>
            <person name="Grigoriev I.V."/>
            <person name="Miller A.N."/>
            <person name="O'Donnell K."/>
            <person name="Stajich J.E."/>
            <person name="Bonito G."/>
        </authorList>
    </citation>
    <scope>NUCLEOTIDE SEQUENCE</scope>
    <source>
        <strain evidence="1">CK1249</strain>
    </source>
</reference>
<accession>A0A9P6IVZ4</accession>
<dbReference type="GO" id="GO:0016787">
    <property type="term" value="F:hydrolase activity"/>
    <property type="evidence" value="ECO:0007669"/>
    <property type="project" value="InterPro"/>
</dbReference>
<evidence type="ECO:0008006" key="3">
    <source>
        <dbReference type="Google" id="ProtNLM"/>
    </source>
</evidence>
<sequence length="192" mass="21158">MAKIKVSAGQLDVFINKGLAAAGTTQVDIMGHSQAGLVNEKDGWSCQGSQDWGVGAPATHGTSVSGIVELGRSLNLYDPATKVLNEFYASCMQMVYDSTFLKDLSKDGNTSPGVKYFYLATKYDEVVTPYTRSFLRHTNANVTNAVIQDYCEKDITEHVLLFVNPLAFNILENFFSPSPKPQEFDCLTFFDK</sequence>
<dbReference type="Gene3D" id="3.40.50.1820">
    <property type="entry name" value="alpha/beta hydrolase"/>
    <property type="match status" value="1"/>
</dbReference>
<dbReference type="InterPro" id="IPR029058">
    <property type="entry name" value="AB_hydrolase_fold"/>
</dbReference>
<proteinExistence type="predicted"/>
<evidence type="ECO:0000313" key="1">
    <source>
        <dbReference type="EMBL" id="KAF9950321.1"/>
    </source>
</evidence>
<keyword evidence="2" id="KW-1185">Reference proteome</keyword>
<dbReference type="OrthoDB" id="9974421at2759"/>
<protein>
    <recommendedName>
        <fullName evidence="3">Triacylglycerol lipase</fullName>
    </recommendedName>
</protein>
<organism evidence="1 2">
    <name type="scientific">Mortierella alpina</name>
    <name type="common">Oleaginous fungus</name>
    <name type="synonym">Mortierella renispora</name>
    <dbReference type="NCBI Taxonomy" id="64518"/>
    <lineage>
        <taxon>Eukaryota</taxon>
        <taxon>Fungi</taxon>
        <taxon>Fungi incertae sedis</taxon>
        <taxon>Mucoromycota</taxon>
        <taxon>Mortierellomycotina</taxon>
        <taxon>Mortierellomycetes</taxon>
        <taxon>Mortierellales</taxon>
        <taxon>Mortierellaceae</taxon>
        <taxon>Mortierella</taxon>
    </lineage>
</organism>
<dbReference type="GO" id="GO:0016042">
    <property type="term" value="P:lipid catabolic process"/>
    <property type="evidence" value="ECO:0007669"/>
    <property type="project" value="InterPro"/>
</dbReference>
<dbReference type="Proteomes" id="UP000738359">
    <property type="component" value="Unassembled WGS sequence"/>
</dbReference>
<dbReference type="InterPro" id="IPR002918">
    <property type="entry name" value="Lipase_EstA/Esterase_EstB"/>
</dbReference>
<dbReference type="Pfam" id="PF01674">
    <property type="entry name" value="Lipase_2"/>
    <property type="match status" value="1"/>
</dbReference>